<accession>A0ABM5X7S7</accession>
<feature type="binding site" evidence="4">
    <location>
        <position position="195"/>
    </location>
    <ligand>
        <name>ATP</name>
        <dbReference type="ChEBI" id="CHEBI:30616"/>
    </ligand>
</feature>
<feature type="binding site" evidence="4">
    <location>
        <position position="112"/>
    </location>
    <ligand>
        <name>ATP</name>
        <dbReference type="ChEBI" id="CHEBI:30616"/>
    </ligand>
</feature>
<dbReference type="SUPFAM" id="SSF56059">
    <property type="entry name" value="Glutathione synthetase ATP-binding domain-like"/>
    <property type="match status" value="1"/>
</dbReference>
<evidence type="ECO:0000256" key="3">
    <source>
        <dbReference type="ARBA" id="ARBA00022840"/>
    </source>
</evidence>
<feature type="binding site" evidence="4">
    <location>
        <position position="218"/>
    </location>
    <ligand>
        <name>ATP</name>
        <dbReference type="ChEBI" id="CHEBI:30616"/>
    </ligand>
</feature>
<dbReference type="RefSeq" id="WP_062159208.1">
    <property type="nucleotide sequence ID" value="NZ_CP013910.1"/>
</dbReference>
<proteinExistence type="inferred from homology"/>
<comment type="function">
    <text evidence="4">Catalyzes the ATP-dependent conversion of 5-aminoimidazole ribonucleotide (AIR) and HCO(3)(-) to N5-carboxyaminoimidazole ribonucleotide (N5-CAIR).</text>
</comment>
<dbReference type="Gene3D" id="3.30.1490.20">
    <property type="entry name" value="ATP-grasp fold, A domain"/>
    <property type="match status" value="1"/>
</dbReference>
<comment type="pathway">
    <text evidence="4 5">Purine metabolism; IMP biosynthesis via de novo pathway; 5-amino-1-(5-phospho-D-ribosyl)imidazole-4-carboxylate from 5-amino-1-(5-phospho-D-ribosyl)imidazole (N5-CAIR route): step 1/2.</text>
</comment>
<dbReference type="InterPro" id="IPR016185">
    <property type="entry name" value="PreATP-grasp_dom_sf"/>
</dbReference>
<keyword evidence="8" id="KW-1185">Reference proteome</keyword>
<dbReference type="InterPro" id="IPR011054">
    <property type="entry name" value="Rudment_hybrid_motif"/>
</dbReference>
<dbReference type="NCBIfam" id="NF004679">
    <property type="entry name" value="PRK06019.1-5"/>
    <property type="match status" value="1"/>
</dbReference>
<evidence type="ECO:0000256" key="4">
    <source>
        <dbReference type="HAMAP-Rule" id="MF_01928"/>
    </source>
</evidence>
<dbReference type="PANTHER" id="PTHR11609">
    <property type="entry name" value="PURINE BIOSYNTHESIS PROTEIN 6/7, PUR6/7"/>
    <property type="match status" value="1"/>
</dbReference>
<dbReference type="Gene3D" id="3.30.470.20">
    <property type="entry name" value="ATP-grasp fold, B domain"/>
    <property type="match status" value="1"/>
</dbReference>
<gene>
    <name evidence="4 5" type="primary">purK</name>
    <name evidence="7" type="ORF">AUC44_13575</name>
</gene>
<dbReference type="InterPro" id="IPR011761">
    <property type="entry name" value="ATP-grasp"/>
</dbReference>
<comment type="similarity">
    <text evidence="4 5">Belongs to the PurK/PurT family.</text>
</comment>
<sequence length="384" mass="40479">MTAPGITAGTTLGRELTLGILGGGQLAQMLALAAIPLGVRVTVLEPDAHAPARLCARHLPAPYTDPSGLDELAACDAVTLEFENIPVGALAALEGRVPVRPAGSLLARSKHRAREKQALREAGATTAPFEIIETEGDLDGALARVGGRGILKTSELGYDGKGQARVNTDAELHAAWADLNRVPCVLEGFVPFEREVSLAVARTPSGQVAFGPLVENVHRDGILRTSVYPAQVPDGTEARARDLARAVADAWALEGLITLEFFVLPGGDLLVNEVAPRVHNSGHLTQDGGGLSQFEAQVRAVLDLPLNDWAPLHPSAMLNVVGVDGPDGQPLEPDWAAIDALGGTRVHLYHKAHRHGRKVGHVNLVAPDPETLRARLASLEPLVP</sequence>
<dbReference type="SUPFAM" id="SSF52440">
    <property type="entry name" value="PreATP-grasp domain"/>
    <property type="match status" value="1"/>
</dbReference>
<evidence type="ECO:0000256" key="2">
    <source>
        <dbReference type="ARBA" id="ARBA00022755"/>
    </source>
</evidence>
<dbReference type="InterPro" id="IPR005875">
    <property type="entry name" value="PurK"/>
</dbReference>
<dbReference type="InterPro" id="IPR003135">
    <property type="entry name" value="ATP-grasp_carboxylate-amine"/>
</dbReference>
<keyword evidence="2 4" id="KW-0658">Purine biosynthesis</keyword>
<reference evidence="7 8" key="1">
    <citation type="submission" date="2015-12" db="EMBL/GenBank/DDBJ databases">
        <authorList>
            <person name="Kim M.K."/>
            <person name="Srinivasan S."/>
            <person name="Lee J.-J."/>
            <person name="Kim K."/>
        </authorList>
    </citation>
    <scope>NUCLEOTIDE SEQUENCE [LARGE SCALE GENOMIC DNA]</scope>
    <source>
        <strain evidence="7 8">BM2</strain>
    </source>
</reference>
<evidence type="ECO:0000256" key="5">
    <source>
        <dbReference type="RuleBase" id="RU361200"/>
    </source>
</evidence>
<dbReference type="Proteomes" id="UP000060071">
    <property type="component" value="Chromosome"/>
</dbReference>
<evidence type="ECO:0000256" key="1">
    <source>
        <dbReference type="ARBA" id="ARBA00022741"/>
    </source>
</evidence>
<dbReference type="EMBL" id="CP013910">
    <property type="protein sequence ID" value="ALW89798.1"/>
    <property type="molecule type" value="Genomic_DNA"/>
</dbReference>
<feature type="domain" description="ATP-grasp" evidence="6">
    <location>
        <begin position="116"/>
        <end position="302"/>
    </location>
</feature>
<feature type="binding site" evidence="4">
    <location>
        <position position="152"/>
    </location>
    <ligand>
        <name>ATP</name>
        <dbReference type="ChEBI" id="CHEBI:30616"/>
    </ligand>
</feature>
<evidence type="ECO:0000259" key="6">
    <source>
        <dbReference type="PROSITE" id="PS50975"/>
    </source>
</evidence>
<keyword evidence="4 5" id="KW-0436">Ligase</keyword>
<dbReference type="Pfam" id="PF22660">
    <property type="entry name" value="RS_preATP-grasp-like"/>
    <property type="match status" value="1"/>
</dbReference>
<dbReference type="SUPFAM" id="SSF51246">
    <property type="entry name" value="Rudiment single hybrid motif"/>
    <property type="match status" value="1"/>
</dbReference>
<dbReference type="PROSITE" id="PS50975">
    <property type="entry name" value="ATP_GRASP"/>
    <property type="match status" value="1"/>
</dbReference>
<feature type="binding site" evidence="4">
    <location>
        <begin position="157"/>
        <end position="163"/>
    </location>
    <ligand>
        <name>ATP</name>
        <dbReference type="ChEBI" id="CHEBI:30616"/>
    </ligand>
</feature>
<keyword evidence="3 4" id="KW-0067">ATP-binding</keyword>
<dbReference type="EC" id="6.3.4.18" evidence="4 5"/>
<dbReference type="InterPro" id="IPR013815">
    <property type="entry name" value="ATP_grasp_subdomain_1"/>
</dbReference>
<feature type="binding site" evidence="4">
    <location>
        <begin position="272"/>
        <end position="273"/>
    </location>
    <ligand>
        <name>ATP</name>
        <dbReference type="ChEBI" id="CHEBI:30616"/>
    </ligand>
</feature>
<dbReference type="Pfam" id="PF02222">
    <property type="entry name" value="ATP-grasp"/>
    <property type="match status" value="1"/>
</dbReference>
<comment type="subunit">
    <text evidence="4 5">Homodimer.</text>
</comment>
<name>A0ABM5X7S7_9DEIO</name>
<dbReference type="PANTHER" id="PTHR11609:SF5">
    <property type="entry name" value="PHOSPHORIBOSYLAMINOIMIDAZOLE CARBOXYLASE"/>
    <property type="match status" value="1"/>
</dbReference>
<keyword evidence="1 4" id="KW-0547">Nucleotide-binding</keyword>
<organism evidence="7 8">
    <name type="scientific">Deinococcus actinosclerus</name>
    <dbReference type="NCBI Taxonomy" id="1768108"/>
    <lineage>
        <taxon>Bacteria</taxon>
        <taxon>Thermotogati</taxon>
        <taxon>Deinococcota</taxon>
        <taxon>Deinococci</taxon>
        <taxon>Deinococcales</taxon>
        <taxon>Deinococcaceae</taxon>
        <taxon>Deinococcus</taxon>
    </lineage>
</organism>
<feature type="binding site" evidence="4">
    <location>
        <begin position="187"/>
        <end position="190"/>
    </location>
    <ligand>
        <name>ATP</name>
        <dbReference type="ChEBI" id="CHEBI:30616"/>
    </ligand>
</feature>
<evidence type="ECO:0000313" key="8">
    <source>
        <dbReference type="Proteomes" id="UP000060071"/>
    </source>
</evidence>
<dbReference type="Pfam" id="PF17769">
    <property type="entry name" value="PurK_C"/>
    <property type="match status" value="1"/>
</dbReference>
<dbReference type="HAMAP" id="MF_01928">
    <property type="entry name" value="PurK"/>
    <property type="match status" value="1"/>
</dbReference>
<dbReference type="NCBIfam" id="TIGR01161">
    <property type="entry name" value="purK"/>
    <property type="match status" value="1"/>
</dbReference>
<comment type="function">
    <text evidence="5">Catalyzes the ATP-dependent conversion of 5-aminoimidazole ribonucleotide (AIR) and HCO(3)- to N5-carboxyaminoimidazole ribonucleotide (N5-CAIR).</text>
</comment>
<dbReference type="InterPro" id="IPR054350">
    <property type="entry name" value="PurT/PurK_preATP-grasp"/>
</dbReference>
<protein>
    <recommendedName>
        <fullName evidence="4 5">N5-carboxyaminoimidazole ribonucleotide synthase</fullName>
        <shortName evidence="4 5">N5-CAIR synthase</shortName>
        <ecNumber evidence="4 5">6.3.4.18</ecNumber>
    </recommendedName>
    <alternativeName>
        <fullName evidence="4 5">5-(carboxyamino)imidazole ribonucleotide synthetase</fullName>
    </alternativeName>
</protein>
<evidence type="ECO:0000313" key="7">
    <source>
        <dbReference type="EMBL" id="ALW89798.1"/>
    </source>
</evidence>
<comment type="catalytic activity">
    <reaction evidence="4 5">
        <text>5-amino-1-(5-phospho-beta-D-ribosyl)imidazole + hydrogencarbonate + ATP = 5-carboxyamino-1-(5-phospho-D-ribosyl)imidazole + ADP + phosphate + 2 H(+)</text>
        <dbReference type="Rhea" id="RHEA:19317"/>
        <dbReference type="ChEBI" id="CHEBI:15378"/>
        <dbReference type="ChEBI" id="CHEBI:17544"/>
        <dbReference type="ChEBI" id="CHEBI:30616"/>
        <dbReference type="ChEBI" id="CHEBI:43474"/>
        <dbReference type="ChEBI" id="CHEBI:58730"/>
        <dbReference type="ChEBI" id="CHEBI:137981"/>
        <dbReference type="ChEBI" id="CHEBI:456216"/>
        <dbReference type="EC" id="6.3.4.18"/>
    </reaction>
</comment>
<dbReference type="Gene3D" id="3.40.50.20">
    <property type="match status" value="1"/>
</dbReference>
<dbReference type="InterPro" id="IPR040686">
    <property type="entry name" value="PurK_C"/>
</dbReference>